<feature type="domain" description="Response regulatory" evidence="10">
    <location>
        <begin position="6"/>
        <end position="129"/>
    </location>
</feature>
<feature type="region of interest" description="Disordered" evidence="8">
    <location>
        <begin position="525"/>
        <end position="610"/>
    </location>
</feature>
<dbReference type="SMART" id="SM00091">
    <property type="entry name" value="PAS"/>
    <property type="match status" value="2"/>
</dbReference>
<dbReference type="PANTHER" id="PTHR43711:SF1">
    <property type="entry name" value="HISTIDINE KINASE 1"/>
    <property type="match status" value="1"/>
</dbReference>
<protein>
    <recommendedName>
        <fullName evidence="2">histidine kinase</fullName>
        <ecNumber evidence="2">2.7.13.3</ecNumber>
    </recommendedName>
</protein>
<dbReference type="InterPro" id="IPR036890">
    <property type="entry name" value="HATPase_C_sf"/>
</dbReference>
<dbReference type="Pfam" id="PF02518">
    <property type="entry name" value="HATPase_c"/>
    <property type="match status" value="1"/>
</dbReference>
<dbReference type="SMART" id="SM00448">
    <property type="entry name" value="REC"/>
    <property type="match status" value="1"/>
</dbReference>
<dbReference type="InterPro" id="IPR001789">
    <property type="entry name" value="Sig_transdc_resp-reg_receiver"/>
</dbReference>
<dbReference type="SMART" id="SM00387">
    <property type="entry name" value="HATPase_c"/>
    <property type="match status" value="1"/>
</dbReference>
<evidence type="ECO:0000259" key="9">
    <source>
        <dbReference type="PROSITE" id="PS50109"/>
    </source>
</evidence>
<dbReference type="PROSITE" id="PS50109">
    <property type="entry name" value="HIS_KIN"/>
    <property type="match status" value="1"/>
</dbReference>
<dbReference type="SMART" id="SM00388">
    <property type="entry name" value="HisKA"/>
    <property type="match status" value="1"/>
</dbReference>
<dbReference type="Gene3D" id="3.30.450.20">
    <property type="entry name" value="PAS domain"/>
    <property type="match status" value="2"/>
</dbReference>
<evidence type="ECO:0000256" key="6">
    <source>
        <dbReference type="PROSITE-ProRule" id="PRU00169"/>
    </source>
</evidence>
<dbReference type="EC" id="2.7.13.3" evidence="2"/>
<evidence type="ECO:0000256" key="4">
    <source>
        <dbReference type="ARBA" id="ARBA00022777"/>
    </source>
</evidence>
<sequence>MAAGIHVLCVDDDPDVRSVTAATLERARSEFVVSTATSGRDGLSRLDGTESEPERPAIDCIVSDYEMPGMDGLEFLAAVRERDPEMPFLLFTGTGSEAIASEAISAGVTDYLRKGTGTDRYAVLANRIENAVEKRRAERAKRESERELERYRTLVETVDDPMYVLDAEGNCTIVNEAFCELLGVDRDRIVGESISEFISREALERGAKTVYHLHGSDRTSDRFEFTIGTEDGTERVGEANVTALTDDDGRFTGSTAVVRDITARKRRERELARYERIVDLAPIALFVLDADATITWCNDEFADAFTEGIDALIGTPFPELIERGYYDERVIGKYTDEVRALLSSSVDRTRAKYQVRFRSSDDEKRIHDVHTELLPLEDGEFVGTIHAIRDITRRRRSQRELERQNDRLEEFASVVSHDLRNPLNVARGTLDLHAEDCPQSGESIERIRWSLQRMDDLIDRLLSLARHGRTIGEQTPVSLSSSVHRAWNAVDTANATLECAVETTIVADEGRLQALLENLFRNAVEHGSTGSPSQAQEDAVEHGSTSPDSHARQDTGRRGASSEPSVADAPADSVEHGSSDPDSRAQQERSGVTVTVGPLETDAGDDRPVRGFYVADDGPGFDSEPDDLFEFGYTTAEDGTGFGLAIVEGIAEAHGWTVTARNGDDGGARVEISGVDVRDDRSGPT</sequence>
<dbReference type="SUPFAM" id="SSF47384">
    <property type="entry name" value="Homodimeric domain of signal transducing histidine kinase"/>
    <property type="match status" value="1"/>
</dbReference>
<dbReference type="CDD" id="cd00130">
    <property type="entry name" value="PAS"/>
    <property type="match status" value="2"/>
</dbReference>
<evidence type="ECO:0000256" key="2">
    <source>
        <dbReference type="ARBA" id="ARBA00012438"/>
    </source>
</evidence>
<dbReference type="InterPro" id="IPR013767">
    <property type="entry name" value="PAS_fold"/>
</dbReference>
<dbReference type="SUPFAM" id="SSF52172">
    <property type="entry name" value="CheY-like"/>
    <property type="match status" value="1"/>
</dbReference>
<dbReference type="GO" id="GO:0006355">
    <property type="term" value="P:regulation of DNA-templated transcription"/>
    <property type="evidence" value="ECO:0007669"/>
    <property type="project" value="InterPro"/>
</dbReference>
<evidence type="ECO:0000256" key="1">
    <source>
        <dbReference type="ARBA" id="ARBA00000085"/>
    </source>
</evidence>
<name>A0A8J8KDI2_9EURY</name>
<evidence type="ECO:0000256" key="3">
    <source>
        <dbReference type="ARBA" id="ARBA00022679"/>
    </source>
</evidence>
<dbReference type="Gene3D" id="3.40.50.2300">
    <property type="match status" value="1"/>
</dbReference>
<gene>
    <name evidence="13" type="ORF">HT576_01125</name>
</gene>
<dbReference type="Gene3D" id="1.10.287.130">
    <property type="match status" value="1"/>
</dbReference>
<feature type="coiled-coil region" evidence="7">
    <location>
        <begin position="130"/>
        <end position="157"/>
    </location>
</feature>
<dbReference type="RefSeq" id="WP_174701040.1">
    <property type="nucleotide sequence ID" value="NZ_JABURA010000001.1"/>
</dbReference>
<feature type="modified residue" description="4-aspartylphosphate" evidence="6">
    <location>
        <position position="64"/>
    </location>
</feature>
<dbReference type="PROSITE" id="PS50112">
    <property type="entry name" value="PAS"/>
    <property type="match status" value="1"/>
</dbReference>
<evidence type="ECO:0000313" key="13">
    <source>
        <dbReference type="EMBL" id="NUB89636.1"/>
    </source>
</evidence>
<dbReference type="InterPro" id="IPR001610">
    <property type="entry name" value="PAC"/>
</dbReference>
<dbReference type="InterPro" id="IPR000700">
    <property type="entry name" value="PAS-assoc_C"/>
</dbReference>
<dbReference type="SMART" id="SM00086">
    <property type="entry name" value="PAC"/>
    <property type="match status" value="2"/>
</dbReference>
<feature type="compositionally biased region" description="Basic and acidic residues" evidence="8">
    <location>
        <begin position="573"/>
        <end position="587"/>
    </location>
</feature>
<comment type="catalytic activity">
    <reaction evidence="1">
        <text>ATP + protein L-histidine = ADP + protein N-phospho-L-histidine.</text>
        <dbReference type="EC" id="2.7.13.3"/>
    </reaction>
</comment>
<dbReference type="InterPro" id="IPR000014">
    <property type="entry name" value="PAS"/>
</dbReference>
<dbReference type="SUPFAM" id="SSF55785">
    <property type="entry name" value="PYP-like sensor domain (PAS domain)"/>
    <property type="match status" value="2"/>
</dbReference>
<dbReference type="InterPro" id="IPR003594">
    <property type="entry name" value="HATPase_dom"/>
</dbReference>
<dbReference type="InterPro" id="IPR003661">
    <property type="entry name" value="HisK_dim/P_dom"/>
</dbReference>
<dbReference type="InterPro" id="IPR005467">
    <property type="entry name" value="His_kinase_dom"/>
</dbReference>
<evidence type="ECO:0000259" key="12">
    <source>
        <dbReference type="PROSITE" id="PS50113"/>
    </source>
</evidence>
<dbReference type="OrthoDB" id="8127at2157"/>
<dbReference type="InterPro" id="IPR050736">
    <property type="entry name" value="Sensor_HK_Regulatory"/>
</dbReference>
<reference evidence="13" key="1">
    <citation type="submission" date="2020-06" db="EMBL/GenBank/DDBJ databases">
        <title>Haloterrigena sp. nov., an extremely halophilic archaeon isolated from a saline sediment.</title>
        <authorList>
            <person name="Liu B.-B."/>
        </authorList>
    </citation>
    <scope>NUCLEOTIDE SEQUENCE</scope>
    <source>
        <strain evidence="13">SYSU A121-1</strain>
    </source>
</reference>
<dbReference type="Pfam" id="PF08448">
    <property type="entry name" value="PAS_4"/>
    <property type="match status" value="1"/>
</dbReference>
<evidence type="ECO:0000259" key="11">
    <source>
        <dbReference type="PROSITE" id="PS50112"/>
    </source>
</evidence>
<dbReference type="Pfam" id="PF00989">
    <property type="entry name" value="PAS"/>
    <property type="match status" value="1"/>
</dbReference>
<dbReference type="CDD" id="cd00082">
    <property type="entry name" value="HisKA"/>
    <property type="match status" value="1"/>
</dbReference>
<dbReference type="InterPro" id="IPR011006">
    <property type="entry name" value="CheY-like_superfamily"/>
</dbReference>
<dbReference type="PROSITE" id="PS50113">
    <property type="entry name" value="PAC"/>
    <property type="match status" value="2"/>
</dbReference>
<dbReference type="PANTHER" id="PTHR43711">
    <property type="entry name" value="TWO-COMPONENT HISTIDINE KINASE"/>
    <property type="match status" value="1"/>
</dbReference>
<keyword evidence="6" id="KW-0597">Phosphoprotein</keyword>
<dbReference type="InterPro" id="IPR013656">
    <property type="entry name" value="PAS_4"/>
</dbReference>
<evidence type="ECO:0000256" key="5">
    <source>
        <dbReference type="ARBA" id="ARBA00023012"/>
    </source>
</evidence>
<keyword evidence="3" id="KW-0808">Transferase</keyword>
<accession>A0A8J8KDI2</accession>
<dbReference type="Proteomes" id="UP000728647">
    <property type="component" value="Unassembled WGS sequence"/>
</dbReference>
<feature type="domain" description="PAS" evidence="11">
    <location>
        <begin position="147"/>
        <end position="201"/>
    </location>
</feature>
<dbReference type="EMBL" id="JABURA010000001">
    <property type="protein sequence ID" value="NUB89636.1"/>
    <property type="molecule type" value="Genomic_DNA"/>
</dbReference>
<feature type="domain" description="Histidine kinase" evidence="9">
    <location>
        <begin position="414"/>
        <end position="673"/>
    </location>
</feature>
<evidence type="ECO:0000259" key="10">
    <source>
        <dbReference type="PROSITE" id="PS50110"/>
    </source>
</evidence>
<keyword evidence="5" id="KW-0902">Two-component regulatory system</keyword>
<dbReference type="InterPro" id="IPR035965">
    <property type="entry name" value="PAS-like_dom_sf"/>
</dbReference>
<keyword evidence="7" id="KW-0175">Coiled coil</keyword>
<evidence type="ECO:0000256" key="8">
    <source>
        <dbReference type="SAM" id="MobiDB-lite"/>
    </source>
</evidence>
<dbReference type="Gene3D" id="3.30.565.10">
    <property type="entry name" value="Histidine kinase-like ATPase, C-terminal domain"/>
    <property type="match status" value="1"/>
</dbReference>
<feature type="domain" description="PAC" evidence="12">
    <location>
        <begin position="351"/>
        <end position="403"/>
    </location>
</feature>
<dbReference type="Pfam" id="PF00072">
    <property type="entry name" value="Response_reg"/>
    <property type="match status" value="1"/>
</dbReference>
<dbReference type="Pfam" id="PF00512">
    <property type="entry name" value="HisKA"/>
    <property type="match status" value="1"/>
</dbReference>
<dbReference type="InterPro" id="IPR036097">
    <property type="entry name" value="HisK_dim/P_sf"/>
</dbReference>
<keyword evidence="4" id="KW-0418">Kinase</keyword>
<organism evidence="13 14">
    <name type="scientific">Haloterrigena gelatinilytica</name>
    <dbReference type="NCBI Taxonomy" id="2741724"/>
    <lineage>
        <taxon>Archaea</taxon>
        <taxon>Methanobacteriati</taxon>
        <taxon>Methanobacteriota</taxon>
        <taxon>Stenosarchaea group</taxon>
        <taxon>Halobacteria</taxon>
        <taxon>Halobacteriales</taxon>
        <taxon>Natrialbaceae</taxon>
        <taxon>Haloterrigena</taxon>
    </lineage>
</organism>
<evidence type="ECO:0000256" key="7">
    <source>
        <dbReference type="SAM" id="Coils"/>
    </source>
</evidence>
<dbReference type="SUPFAM" id="SSF55874">
    <property type="entry name" value="ATPase domain of HSP90 chaperone/DNA topoisomerase II/histidine kinase"/>
    <property type="match status" value="2"/>
</dbReference>
<evidence type="ECO:0000313" key="14">
    <source>
        <dbReference type="Proteomes" id="UP000728647"/>
    </source>
</evidence>
<dbReference type="PROSITE" id="PS50110">
    <property type="entry name" value="RESPONSE_REGULATORY"/>
    <property type="match status" value="1"/>
</dbReference>
<dbReference type="NCBIfam" id="TIGR00229">
    <property type="entry name" value="sensory_box"/>
    <property type="match status" value="2"/>
</dbReference>
<dbReference type="GO" id="GO:0000155">
    <property type="term" value="F:phosphorelay sensor kinase activity"/>
    <property type="evidence" value="ECO:0007669"/>
    <property type="project" value="InterPro"/>
</dbReference>
<dbReference type="AlphaFoldDB" id="A0A8J8KDI2"/>
<comment type="caution">
    <text evidence="13">The sequence shown here is derived from an EMBL/GenBank/DDBJ whole genome shotgun (WGS) entry which is preliminary data.</text>
</comment>
<proteinExistence type="predicted"/>
<feature type="domain" description="PAC" evidence="12">
    <location>
        <begin position="221"/>
        <end position="273"/>
    </location>
</feature>